<dbReference type="EMBL" id="CP088156">
    <property type="protein sequence ID" value="UFZ07280.1"/>
    <property type="molecule type" value="Genomic_DNA"/>
</dbReference>
<keyword evidence="2" id="KW-1185">Reference proteome</keyword>
<evidence type="ECO:0000313" key="1">
    <source>
        <dbReference type="EMBL" id="UFZ07280.1"/>
    </source>
</evidence>
<dbReference type="RefSeq" id="WP_231326732.1">
    <property type="nucleotide sequence ID" value="NZ_CP088156.1"/>
</dbReference>
<reference evidence="1" key="1">
    <citation type="journal article" date="2024" name="Antonie Van Leeuwenhoek">
        <title>Bradyrhizobium ontarionense sp. nov., a novel bacterial symbiont isolated from Aeschynomene indica (Indian jointvetch), harbours photosynthesis, nitrogen fixation and nitrous oxide (N2O) reductase genes.</title>
        <authorList>
            <person name="Bromfield E.S.P."/>
            <person name="Cloutier S."/>
        </authorList>
    </citation>
    <scope>NUCLEOTIDE SEQUENCE</scope>
    <source>
        <strain evidence="1">A19</strain>
    </source>
</reference>
<protein>
    <submittedName>
        <fullName evidence="1">Uncharacterized protein</fullName>
    </submittedName>
</protein>
<sequence>MANIDYKRASYSIPANTTQQFTFWWGRDSKTPYEFFDVSIAPHFDKNHLAMEPLRQTDRSVVWDPRGGVGVVLTLTLQNPNNFQVTFEANHVRIY</sequence>
<gene>
    <name evidence="1" type="ORF">LQG66_13640</name>
</gene>
<dbReference type="Proteomes" id="UP001431010">
    <property type="component" value="Chromosome"/>
</dbReference>
<proteinExistence type="predicted"/>
<evidence type="ECO:0000313" key="2">
    <source>
        <dbReference type="Proteomes" id="UP001431010"/>
    </source>
</evidence>
<accession>A0ABY3RIM4</accession>
<organism evidence="1 2">
    <name type="scientific">Bradyrhizobium ontarionense</name>
    <dbReference type="NCBI Taxonomy" id="2898149"/>
    <lineage>
        <taxon>Bacteria</taxon>
        <taxon>Pseudomonadati</taxon>
        <taxon>Pseudomonadota</taxon>
        <taxon>Alphaproteobacteria</taxon>
        <taxon>Hyphomicrobiales</taxon>
        <taxon>Nitrobacteraceae</taxon>
        <taxon>Bradyrhizobium</taxon>
    </lineage>
</organism>
<name>A0ABY3RIM4_9BRAD</name>